<organism evidence="1 2">
    <name type="scientific">Imperialibacter roseus</name>
    <dbReference type="NCBI Taxonomy" id="1324217"/>
    <lineage>
        <taxon>Bacteria</taxon>
        <taxon>Pseudomonadati</taxon>
        <taxon>Bacteroidota</taxon>
        <taxon>Cytophagia</taxon>
        <taxon>Cytophagales</taxon>
        <taxon>Flammeovirgaceae</taxon>
        <taxon>Imperialibacter</taxon>
    </lineage>
</organism>
<dbReference type="EMBL" id="CP136051">
    <property type="protein sequence ID" value="WOK07334.1"/>
    <property type="molecule type" value="Genomic_DNA"/>
</dbReference>
<reference evidence="1 2" key="1">
    <citation type="journal article" date="2023" name="Microbiol. Resour. Announc.">
        <title>Complete Genome Sequence of Imperialibacter roseus strain P4T.</title>
        <authorList>
            <person name="Tizabi D.R."/>
            <person name="Bachvaroff T."/>
            <person name="Hill R.T."/>
        </authorList>
    </citation>
    <scope>NUCLEOTIDE SEQUENCE [LARGE SCALE GENOMIC DNA]</scope>
    <source>
        <strain evidence="1 2">P4T</strain>
    </source>
</reference>
<proteinExistence type="predicted"/>
<gene>
    <name evidence="1" type="ORF">RT717_01700</name>
</gene>
<sequence>MVVIDTGTGASHKVEIEPVEDRDFASLTKARYFFDWKQEKEFEMYKLRIANTRDILGLVSVERIPEEWMLHIRLLTVSKENKGSSKKFENIAGNLLTFVSKIAVREYGELACVSLKPKGLIARHYIDKFGMNVTGLTLSIEILEIFNLIETYDHD</sequence>
<name>A0ABZ0IT65_9BACT</name>
<protein>
    <submittedName>
        <fullName evidence="1">N-acetyltransferase</fullName>
    </submittedName>
</protein>
<keyword evidence="2" id="KW-1185">Reference proteome</keyword>
<evidence type="ECO:0000313" key="1">
    <source>
        <dbReference type="EMBL" id="WOK07334.1"/>
    </source>
</evidence>
<accession>A0ABZ0IT65</accession>
<dbReference type="Proteomes" id="UP001302349">
    <property type="component" value="Chromosome"/>
</dbReference>
<dbReference type="RefSeq" id="WP_317490014.1">
    <property type="nucleotide sequence ID" value="NZ_CP136051.1"/>
</dbReference>
<evidence type="ECO:0000313" key="2">
    <source>
        <dbReference type="Proteomes" id="UP001302349"/>
    </source>
</evidence>